<organism evidence="3 4">
    <name type="scientific">Pseudidiomarina planktonica</name>
    <dbReference type="NCBI Taxonomy" id="1323738"/>
    <lineage>
        <taxon>Bacteria</taxon>
        <taxon>Pseudomonadati</taxon>
        <taxon>Pseudomonadota</taxon>
        <taxon>Gammaproteobacteria</taxon>
        <taxon>Alteromonadales</taxon>
        <taxon>Idiomarinaceae</taxon>
        <taxon>Pseudidiomarina</taxon>
    </lineage>
</organism>
<dbReference type="RefSeq" id="WP_086434324.1">
    <property type="nucleotide sequence ID" value="NZ_FXWH01000001.1"/>
</dbReference>
<feature type="chain" id="PRO_5012011993" evidence="1">
    <location>
        <begin position="26"/>
        <end position="177"/>
    </location>
</feature>
<evidence type="ECO:0000259" key="2">
    <source>
        <dbReference type="Pfam" id="PF16036"/>
    </source>
</evidence>
<evidence type="ECO:0000256" key="1">
    <source>
        <dbReference type="SAM" id="SignalP"/>
    </source>
</evidence>
<feature type="domain" description="Chalcone isomerase" evidence="2">
    <location>
        <begin position="35"/>
        <end position="163"/>
    </location>
</feature>
<dbReference type="GO" id="GO:0016853">
    <property type="term" value="F:isomerase activity"/>
    <property type="evidence" value="ECO:0007669"/>
    <property type="project" value="UniProtKB-KW"/>
</dbReference>
<accession>A0A1Y6ERT0</accession>
<feature type="signal peptide" evidence="1">
    <location>
        <begin position="1"/>
        <end position="25"/>
    </location>
</feature>
<sequence>MKSTFARLSVLALPMLLLTPNIAAASSCAADQLEPLKLVGETRLSVMFWDVYDARLYTNTGEYKDADQRALRLDYLRDIDAEDLVETTQEEWERLDYAIDDEAKGWLNTLTDIWPNVSEGDCITLVETSEGYAEFYGNDGKLGQIENKEFTQKFLDIWLSENSRFEDERDELTGVNQ</sequence>
<dbReference type="Gene3D" id="3.50.70.10">
    <property type="match status" value="1"/>
</dbReference>
<dbReference type="OrthoDB" id="8527419at2"/>
<dbReference type="PROSITE" id="PS51257">
    <property type="entry name" value="PROKAR_LIPOPROTEIN"/>
    <property type="match status" value="1"/>
</dbReference>
<dbReference type="Pfam" id="PF16036">
    <property type="entry name" value="Chalcone_3"/>
    <property type="match status" value="1"/>
</dbReference>
<dbReference type="AlphaFoldDB" id="A0A1Y6ERT0"/>
<dbReference type="InterPro" id="IPR016087">
    <property type="entry name" value="Chalcone_isomerase"/>
</dbReference>
<keyword evidence="3" id="KW-0413">Isomerase</keyword>
<keyword evidence="4" id="KW-1185">Reference proteome</keyword>
<dbReference type="InterPro" id="IPR016088">
    <property type="entry name" value="Chalcone_isomerase_3-sand"/>
</dbReference>
<evidence type="ECO:0000313" key="3">
    <source>
        <dbReference type="EMBL" id="SMQ65257.1"/>
    </source>
</evidence>
<dbReference type="EMBL" id="FXWH01000001">
    <property type="protein sequence ID" value="SMQ65257.1"/>
    <property type="molecule type" value="Genomic_DNA"/>
</dbReference>
<protein>
    <submittedName>
        <fullName evidence="3">Chalcone isomerase-like</fullName>
    </submittedName>
</protein>
<name>A0A1Y6ERT0_9GAMM</name>
<dbReference type="Proteomes" id="UP000194450">
    <property type="component" value="Unassembled WGS sequence"/>
</dbReference>
<keyword evidence="1" id="KW-0732">Signal</keyword>
<proteinExistence type="predicted"/>
<gene>
    <name evidence="3" type="ORF">SAMN06297229_1223</name>
</gene>
<evidence type="ECO:0000313" key="4">
    <source>
        <dbReference type="Proteomes" id="UP000194450"/>
    </source>
</evidence>
<reference evidence="4" key="1">
    <citation type="submission" date="2017-04" db="EMBL/GenBank/DDBJ databases">
        <authorList>
            <person name="Varghese N."/>
            <person name="Submissions S."/>
        </authorList>
    </citation>
    <scope>NUCLEOTIDE SEQUENCE [LARGE SCALE GENOMIC DNA]</scope>
</reference>